<dbReference type="EMBL" id="CM001222">
    <property type="protein sequence ID" value="KEH25040.1"/>
    <property type="molecule type" value="Genomic_DNA"/>
</dbReference>
<dbReference type="Gramene" id="rna34424">
    <property type="protein sequence ID" value="RHN50166.1"/>
    <property type="gene ID" value="gene34424"/>
</dbReference>
<dbReference type="Proteomes" id="UP000002051">
    <property type="component" value="Chromosome 6"/>
</dbReference>
<dbReference type="AlphaFoldDB" id="A0A072UGW4"/>
<accession>A0A072UGW4</accession>
<gene>
    <name evidence="2" type="ordered locus">MTR_6g014345</name>
    <name evidence="3" type="ORF">MtrunA17_Chr6g0454471</name>
</gene>
<dbReference type="PaxDb" id="3880-AES74898"/>
<keyword evidence="5" id="KW-1185">Reference proteome</keyword>
<evidence type="ECO:0000313" key="2">
    <source>
        <dbReference type="EMBL" id="KEH25040.1"/>
    </source>
</evidence>
<reference evidence="4" key="3">
    <citation type="submission" date="2015-04" db="UniProtKB">
        <authorList>
            <consortium name="EnsemblPlants"/>
        </authorList>
    </citation>
    <scope>IDENTIFICATION</scope>
    <source>
        <strain evidence="4">cv. Jemalong A17</strain>
    </source>
</reference>
<organism evidence="2 5">
    <name type="scientific">Medicago truncatula</name>
    <name type="common">Barrel medic</name>
    <name type="synonym">Medicago tribuloides</name>
    <dbReference type="NCBI Taxonomy" id="3880"/>
    <lineage>
        <taxon>Eukaryota</taxon>
        <taxon>Viridiplantae</taxon>
        <taxon>Streptophyta</taxon>
        <taxon>Embryophyta</taxon>
        <taxon>Tracheophyta</taxon>
        <taxon>Spermatophyta</taxon>
        <taxon>Magnoliopsida</taxon>
        <taxon>eudicotyledons</taxon>
        <taxon>Gunneridae</taxon>
        <taxon>Pentapetalae</taxon>
        <taxon>rosids</taxon>
        <taxon>fabids</taxon>
        <taxon>Fabales</taxon>
        <taxon>Fabaceae</taxon>
        <taxon>Papilionoideae</taxon>
        <taxon>50 kb inversion clade</taxon>
        <taxon>NPAAA clade</taxon>
        <taxon>Hologalegina</taxon>
        <taxon>IRL clade</taxon>
        <taxon>Trifolieae</taxon>
        <taxon>Medicago</taxon>
    </lineage>
</organism>
<dbReference type="HOGENOM" id="CLU_174299_0_0_1"/>
<dbReference type="EMBL" id="PSQE01000006">
    <property type="protein sequence ID" value="RHN50166.1"/>
    <property type="molecule type" value="Genomic_DNA"/>
</dbReference>
<feature type="chain" id="PRO_5014499624" evidence="1">
    <location>
        <begin position="25"/>
        <end position="109"/>
    </location>
</feature>
<reference evidence="3" key="5">
    <citation type="journal article" date="2018" name="Nat. Plants">
        <title>Whole-genome landscape of Medicago truncatula symbiotic genes.</title>
        <authorList>
            <person name="Pecrix Y."/>
            <person name="Gamas P."/>
            <person name="Carrere S."/>
        </authorList>
    </citation>
    <scope>NUCLEOTIDE SEQUENCE</scope>
    <source>
        <tissue evidence="3">Leaves</tissue>
    </source>
</reference>
<evidence type="ECO:0000313" key="6">
    <source>
        <dbReference type="Proteomes" id="UP000265566"/>
    </source>
</evidence>
<reference evidence="6" key="4">
    <citation type="journal article" date="2018" name="Nat. Plants">
        <title>Whole-genome landscape of Medicago truncatula symbiotic genes.</title>
        <authorList>
            <person name="Pecrix Y."/>
            <person name="Staton S.E."/>
            <person name="Sallet E."/>
            <person name="Lelandais-Briere C."/>
            <person name="Moreau S."/>
            <person name="Carrere S."/>
            <person name="Blein T."/>
            <person name="Jardinaud M.F."/>
            <person name="Latrasse D."/>
            <person name="Zouine M."/>
            <person name="Zahm M."/>
            <person name="Kreplak J."/>
            <person name="Mayjonade B."/>
            <person name="Satge C."/>
            <person name="Perez M."/>
            <person name="Cauet S."/>
            <person name="Marande W."/>
            <person name="Chantry-Darmon C."/>
            <person name="Lopez-Roques C."/>
            <person name="Bouchez O."/>
            <person name="Berard A."/>
            <person name="Debelle F."/>
            <person name="Munos S."/>
            <person name="Bendahmane A."/>
            <person name="Berges H."/>
            <person name="Niebel A."/>
            <person name="Buitink J."/>
            <person name="Frugier F."/>
            <person name="Benhamed M."/>
            <person name="Crespi M."/>
            <person name="Gouzy J."/>
            <person name="Gamas P."/>
        </authorList>
    </citation>
    <scope>NUCLEOTIDE SEQUENCE [LARGE SCALE GENOMIC DNA]</scope>
    <source>
        <strain evidence="6">cv. Jemalong A17</strain>
    </source>
</reference>
<proteinExistence type="predicted"/>
<feature type="signal peptide" evidence="1">
    <location>
        <begin position="1"/>
        <end position="24"/>
    </location>
</feature>
<reference evidence="2 5" key="1">
    <citation type="journal article" date="2011" name="Nature">
        <title>The Medicago genome provides insight into the evolution of rhizobial symbioses.</title>
        <authorList>
            <person name="Young N.D."/>
            <person name="Debelle F."/>
            <person name="Oldroyd G.E."/>
            <person name="Geurts R."/>
            <person name="Cannon S.B."/>
            <person name="Udvardi M.K."/>
            <person name="Benedito V.A."/>
            <person name="Mayer K.F."/>
            <person name="Gouzy J."/>
            <person name="Schoof H."/>
            <person name="Van de Peer Y."/>
            <person name="Proost S."/>
            <person name="Cook D.R."/>
            <person name="Meyers B.C."/>
            <person name="Spannagl M."/>
            <person name="Cheung F."/>
            <person name="De Mita S."/>
            <person name="Krishnakumar V."/>
            <person name="Gundlach H."/>
            <person name="Zhou S."/>
            <person name="Mudge J."/>
            <person name="Bharti A.K."/>
            <person name="Murray J.D."/>
            <person name="Naoumkina M.A."/>
            <person name="Rosen B."/>
            <person name="Silverstein K.A."/>
            <person name="Tang H."/>
            <person name="Rombauts S."/>
            <person name="Zhao P.X."/>
            <person name="Zhou P."/>
            <person name="Barbe V."/>
            <person name="Bardou P."/>
            <person name="Bechner M."/>
            <person name="Bellec A."/>
            <person name="Berger A."/>
            <person name="Berges H."/>
            <person name="Bidwell S."/>
            <person name="Bisseling T."/>
            <person name="Choisne N."/>
            <person name="Couloux A."/>
            <person name="Denny R."/>
            <person name="Deshpande S."/>
            <person name="Dai X."/>
            <person name="Doyle J.J."/>
            <person name="Dudez A.M."/>
            <person name="Farmer A.D."/>
            <person name="Fouteau S."/>
            <person name="Franken C."/>
            <person name="Gibelin C."/>
            <person name="Gish J."/>
            <person name="Goldstein S."/>
            <person name="Gonzalez A.J."/>
            <person name="Green P.J."/>
            <person name="Hallab A."/>
            <person name="Hartog M."/>
            <person name="Hua A."/>
            <person name="Humphray S.J."/>
            <person name="Jeong D.H."/>
            <person name="Jing Y."/>
            <person name="Jocker A."/>
            <person name="Kenton S.M."/>
            <person name="Kim D.J."/>
            <person name="Klee K."/>
            <person name="Lai H."/>
            <person name="Lang C."/>
            <person name="Lin S."/>
            <person name="Macmil S.L."/>
            <person name="Magdelenat G."/>
            <person name="Matthews L."/>
            <person name="McCorrison J."/>
            <person name="Monaghan E.L."/>
            <person name="Mun J.H."/>
            <person name="Najar F.Z."/>
            <person name="Nicholson C."/>
            <person name="Noirot C."/>
            <person name="O'Bleness M."/>
            <person name="Paule C.R."/>
            <person name="Poulain J."/>
            <person name="Prion F."/>
            <person name="Qin B."/>
            <person name="Qu C."/>
            <person name="Retzel E.F."/>
            <person name="Riddle C."/>
            <person name="Sallet E."/>
            <person name="Samain S."/>
            <person name="Samson N."/>
            <person name="Sanders I."/>
            <person name="Saurat O."/>
            <person name="Scarpelli C."/>
            <person name="Schiex T."/>
            <person name="Segurens B."/>
            <person name="Severin A.J."/>
            <person name="Sherrier D.J."/>
            <person name="Shi R."/>
            <person name="Sims S."/>
            <person name="Singer S.R."/>
            <person name="Sinharoy S."/>
            <person name="Sterck L."/>
            <person name="Viollet A."/>
            <person name="Wang B.B."/>
            <person name="Wang K."/>
            <person name="Wang M."/>
            <person name="Wang X."/>
            <person name="Warfsmann J."/>
            <person name="Weissenbach J."/>
            <person name="White D.D."/>
            <person name="White J.D."/>
            <person name="Wiley G.B."/>
            <person name="Wincker P."/>
            <person name="Xing Y."/>
            <person name="Yang L."/>
            <person name="Yao Z."/>
            <person name="Ying F."/>
            <person name="Zhai J."/>
            <person name="Zhou L."/>
            <person name="Zuber A."/>
            <person name="Denarie J."/>
            <person name="Dixon R.A."/>
            <person name="May G.D."/>
            <person name="Schwartz D.C."/>
            <person name="Rogers J."/>
            <person name="Quetier F."/>
            <person name="Town C.D."/>
            <person name="Roe B.A."/>
        </authorList>
    </citation>
    <scope>NUCLEOTIDE SEQUENCE [LARGE SCALE GENOMIC DNA]</scope>
    <source>
        <strain evidence="2">A17</strain>
        <strain evidence="4 5">cv. Jemalong A17</strain>
    </source>
</reference>
<evidence type="ECO:0000313" key="3">
    <source>
        <dbReference type="EMBL" id="RHN50166.1"/>
    </source>
</evidence>
<evidence type="ECO:0000313" key="4">
    <source>
        <dbReference type="EnsemblPlants" id="KEH25040"/>
    </source>
</evidence>
<evidence type="ECO:0000256" key="1">
    <source>
        <dbReference type="SAM" id="SignalP"/>
    </source>
</evidence>
<protein>
    <submittedName>
        <fullName evidence="2">SCR-like protein</fullName>
    </submittedName>
</protein>
<evidence type="ECO:0000313" key="5">
    <source>
        <dbReference type="Proteomes" id="UP000002051"/>
    </source>
</evidence>
<dbReference type="Proteomes" id="UP000265566">
    <property type="component" value="Chromosome 6"/>
</dbReference>
<dbReference type="EnsemblPlants" id="KEH25040">
    <property type="protein sequence ID" value="KEH25040"/>
    <property type="gene ID" value="MTR_6g014345"/>
</dbReference>
<keyword evidence="1" id="KW-0732">Signal</keyword>
<sequence>MKLGSILLLLWSFFVLFGLTYESGYPDIRYCSVPMRNLTGTCLTGKIDCYAEAMNQYPSRVPARNCVCNTFAEKHACTCCLLCGSKADNIDDFLVNQDDDIDYIPPREC</sequence>
<reference evidence="2 5" key="2">
    <citation type="journal article" date="2014" name="BMC Genomics">
        <title>An improved genome release (version Mt4.0) for the model legume Medicago truncatula.</title>
        <authorList>
            <person name="Tang H."/>
            <person name="Krishnakumar V."/>
            <person name="Bidwell S."/>
            <person name="Rosen B."/>
            <person name="Chan A."/>
            <person name="Zhou S."/>
            <person name="Gentzbittel L."/>
            <person name="Childs K.L."/>
            <person name="Yandell M."/>
            <person name="Gundlach H."/>
            <person name="Mayer K.F."/>
            <person name="Schwartz D.C."/>
            <person name="Town C.D."/>
        </authorList>
    </citation>
    <scope>GENOME REANNOTATION</scope>
    <source>
        <strain evidence="2">A17</strain>
        <strain evidence="4 5">cv. Jemalong A17</strain>
    </source>
</reference>
<name>A0A072UGW4_MEDTR</name>